<dbReference type="Proteomes" id="UP001626537">
    <property type="component" value="Chromosome"/>
</dbReference>
<keyword evidence="3" id="KW-1185">Reference proteome</keyword>
<evidence type="ECO:0000256" key="1">
    <source>
        <dbReference type="SAM" id="Phobius"/>
    </source>
</evidence>
<accession>A0ABZ0I332</accession>
<sequence length="240" mass="27099">MGDVKQQNWFAVGLDIIVVIVGIFLGMQVTDWNETRKNINDSEKFLQRIHDEVLISEKSSSRVRQRRLDLIRPLTGAAVALFDSEDKTALTDQHCAALATSHYFTISTPRLPSVAELMSAGRMQILQDDELRRDLIKLEQAFASLQTVVNQNNVVAHNLRSLHPTLIHSAPFFDAELGEMQGTYICDLAGMRKDRAFLNHASENLDTFDAYLRDGLRPWSNQIDTVHSQLDEILGISHSQ</sequence>
<evidence type="ECO:0000313" key="3">
    <source>
        <dbReference type="Proteomes" id="UP001626537"/>
    </source>
</evidence>
<reference evidence="2 3" key="1">
    <citation type="submission" date="2023-10" db="EMBL/GenBank/DDBJ databases">
        <title>Two novel species belonging to the OM43/NOR5 clade.</title>
        <authorList>
            <person name="Park M."/>
        </authorList>
    </citation>
    <scope>NUCLEOTIDE SEQUENCE [LARGE SCALE GENOMIC DNA]</scope>
    <source>
        <strain evidence="2 3">IMCC43200</strain>
    </source>
</reference>
<evidence type="ECO:0000313" key="2">
    <source>
        <dbReference type="EMBL" id="WOJ92940.1"/>
    </source>
</evidence>
<organism evidence="2 3">
    <name type="scientific">Congregibacter variabilis</name>
    <dbReference type="NCBI Taxonomy" id="3081200"/>
    <lineage>
        <taxon>Bacteria</taxon>
        <taxon>Pseudomonadati</taxon>
        <taxon>Pseudomonadota</taxon>
        <taxon>Gammaproteobacteria</taxon>
        <taxon>Cellvibrionales</taxon>
        <taxon>Halieaceae</taxon>
        <taxon>Congregibacter</taxon>
    </lineage>
</organism>
<name>A0ABZ0I332_9GAMM</name>
<gene>
    <name evidence="2" type="ORF">R0135_14265</name>
</gene>
<dbReference type="EMBL" id="CP136864">
    <property type="protein sequence ID" value="WOJ92940.1"/>
    <property type="molecule type" value="Genomic_DNA"/>
</dbReference>
<keyword evidence="1" id="KW-0812">Transmembrane</keyword>
<dbReference type="RefSeq" id="WP_407347597.1">
    <property type="nucleotide sequence ID" value="NZ_CP136864.1"/>
</dbReference>
<keyword evidence="1" id="KW-1133">Transmembrane helix</keyword>
<proteinExistence type="predicted"/>
<protein>
    <submittedName>
        <fullName evidence="2">Uncharacterized protein</fullName>
    </submittedName>
</protein>
<keyword evidence="1" id="KW-0472">Membrane</keyword>
<feature type="transmembrane region" description="Helical" evidence="1">
    <location>
        <begin position="6"/>
        <end position="27"/>
    </location>
</feature>